<keyword evidence="2" id="KW-1277">Toxin-antitoxin system</keyword>
<proteinExistence type="inferred from homology"/>
<dbReference type="EMBL" id="DYWQ01000045">
    <property type="protein sequence ID" value="HJF44691.1"/>
    <property type="molecule type" value="Genomic_DNA"/>
</dbReference>
<dbReference type="GO" id="GO:0016787">
    <property type="term" value="F:hydrolase activity"/>
    <property type="evidence" value="ECO:0007669"/>
    <property type="project" value="UniProtKB-KW"/>
</dbReference>
<dbReference type="Pfam" id="PF06769">
    <property type="entry name" value="YoeB_toxin"/>
    <property type="match status" value="1"/>
</dbReference>
<reference evidence="8" key="2">
    <citation type="submission" date="2021-09" db="EMBL/GenBank/DDBJ databases">
        <authorList>
            <person name="Gilroy R."/>
        </authorList>
    </citation>
    <scope>NUCLEOTIDE SEQUENCE</scope>
    <source>
        <strain evidence="8">CHK124-7917</strain>
    </source>
</reference>
<evidence type="ECO:0000256" key="4">
    <source>
        <dbReference type="ARBA" id="ARBA00022759"/>
    </source>
</evidence>
<evidence type="ECO:0000256" key="7">
    <source>
        <dbReference type="ARBA" id="ARBA00050056"/>
    </source>
</evidence>
<evidence type="ECO:0000256" key="1">
    <source>
        <dbReference type="ARBA" id="ARBA00008172"/>
    </source>
</evidence>
<dbReference type="GO" id="GO:0006401">
    <property type="term" value="P:RNA catabolic process"/>
    <property type="evidence" value="ECO:0007669"/>
    <property type="project" value="InterPro"/>
</dbReference>
<dbReference type="SUPFAM" id="SSF143011">
    <property type="entry name" value="RelE-like"/>
    <property type="match status" value="1"/>
</dbReference>
<name>A0A921GEA8_9ACTN</name>
<dbReference type="GO" id="GO:0045892">
    <property type="term" value="P:negative regulation of DNA-templated transcription"/>
    <property type="evidence" value="ECO:0007669"/>
    <property type="project" value="TreeGrafter"/>
</dbReference>
<dbReference type="Gene3D" id="3.30.2310.20">
    <property type="entry name" value="RelE-like"/>
    <property type="match status" value="1"/>
</dbReference>
<dbReference type="Proteomes" id="UP000697330">
    <property type="component" value="Unassembled WGS sequence"/>
</dbReference>
<keyword evidence="3" id="KW-0540">Nuclease</keyword>
<keyword evidence="5" id="KW-0378">Hydrolase</keyword>
<dbReference type="InterPro" id="IPR009614">
    <property type="entry name" value="YoeB_toxin"/>
</dbReference>
<dbReference type="RefSeq" id="WP_274958678.1">
    <property type="nucleotide sequence ID" value="NZ_DYWQ01000045.1"/>
</dbReference>
<dbReference type="InterPro" id="IPR035093">
    <property type="entry name" value="RelE/ParE_toxin_dom_sf"/>
</dbReference>
<comment type="caution">
    <text evidence="8">The sequence shown here is derived from an EMBL/GenBank/DDBJ whole genome shotgun (WGS) entry which is preliminary data.</text>
</comment>
<evidence type="ECO:0000313" key="8">
    <source>
        <dbReference type="EMBL" id="HJF44691.1"/>
    </source>
</evidence>
<protein>
    <recommendedName>
        <fullName evidence="7">Endoribonuclease YoeB</fullName>
    </recommendedName>
    <alternativeName>
        <fullName evidence="6">Putative mRNA interferase YoeB</fullName>
    </alternativeName>
</protein>
<dbReference type="AlphaFoldDB" id="A0A921GEA8"/>
<comment type="similarity">
    <text evidence="1">Belongs to the YoeB family.</text>
</comment>
<dbReference type="PANTHER" id="PTHR38039">
    <property type="entry name" value="TOXIN YOEB"/>
    <property type="match status" value="1"/>
</dbReference>
<reference evidence="8" key="1">
    <citation type="journal article" date="2021" name="PeerJ">
        <title>Extensive microbial diversity within the chicken gut microbiome revealed by metagenomics and culture.</title>
        <authorList>
            <person name="Gilroy R."/>
            <person name="Ravi A."/>
            <person name="Getino M."/>
            <person name="Pursley I."/>
            <person name="Horton D.L."/>
            <person name="Alikhan N.F."/>
            <person name="Baker D."/>
            <person name="Gharbi K."/>
            <person name="Hall N."/>
            <person name="Watson M."/>
            <person name="Adriaenssens E.M."/>
            <person name="Foster-Nyarko E."/>
            <person name="Jarju S."/>
            <person name="Secka A."/>
            <person name="Antonio M."/>
            <person name="Oren A."/>
            <person name="Chaudhuri R.R."/>
            <person name="La Ragione R."/>
            <person name="Hildebrand F."/>
            <person name="Pallen M.J."/>
        </authorList>
    </citation>
    <scope>NUCLEOTIDE SEQUENCE</scope>
    <source>
        <strain evidence="8">CHK124-7917</strain>
    </source>
</reference>
<evidence type="ECO:0000256" key="5">
    <source>
        <dbReference type="ARBA" id="ARBA00022801"/>
    </source>
</evidence>
<dbReference type="NCBIfam" id="TIGR02116">
    <property type="entry name" value="toxin_Txe_YoeB"/>
    <property type="match status" value="1"/>
</dbReference>
<evidence type="ECO:0000256" key="2">
    <source>
        <dbReference type="ARBA" id="ARBA00022649"/>
    </source>
</evidence>
<dbReference type="GO" id="GO:0004519">
    <property type="term" value="F:endonuclease activity"/>
    <property type="evidence" value="ECO:0007669"/>
    <property type="project" value="UniProtKB-KW"/>
</dbReference>
<sequence length="89" mass="10202">MPYLWDDSAWSDYQYWVTQDKKTLRKINALLKDVARTAGTERGIGKGEILRHSGEGLMSARIDAKNRLVYKVDGDVVRVVSCRGHYEDK</sequence>
<keyword evidence="4" id="KW-0255">Endonuclease</keyword>
<gene>
    <name evidence="8" type="ORF">K8U72_02755</name>
</gene>
<organism evidence="8 9">
    <name type="scientific">Thermophilibacter provencensis</name>
    <dbReference type="NCBI Taxonomy" id="1852386"/>
    <lineage>
        <taxon>Bacteria</taxon>
        <taxon>Bacillati</taxon>
        <taxon>Actinomycetota</taxon>
        <taxon>Coriobacteriia</taxon>
        <taxon>Coriobacteriales</taxon>
        <taxon>Atopobiaceae</taxon>
        <taxon>Thermophilibacter</taxon>
    </lineage>
</organism>
<evidence type="ECO:0000313" key="9">
    <source>
        <dbReference type="Proteomes" id="UP000697330"/>
    </source>
</evidence>
<evidence type="ECO:0000256" key="3">
    <source>
        <dbReference type="ARBA" id="ARBA00022722"/>
    </source>
</evidence>
<accession>A0A921GEA8</accession>
<evidence type="ECO:0000256" key="6">
    <source>
        <dbReference type="ARBA" id="ARBA00030388"/>
    </source>
</evidence>
<dbReference type="PANTHER" id="PTHR38039:SF1">
    <property type="entry name" value="TOXIN YOEB"/>
    <property type="match status" value="1"/>
</dbReference>